<keyword evidence="2" id="KW-0472">Membrane</keyword>
<dbReference type="InterPro" id="IPR018154">
    <property type="entry name" value="TLV/ENV_coat_polyprotein"/>
</dbReference>
<protein>
    <submittedName>
        <fullName evidence="3">Uncharacterized protein LOC125905803 isoform X1</fullName>
    </submittedName>
</protein>
<keyword evidence="4" id="KW-1185">Reference proteome</keyword>
<dbReference type="Proteomes" id="UP001178508">
    <property type="component" value="Chromosome 10"/>
</dbReference>
<evidence type="ECO:0000313" key="3">
    <source>
        <dbReference type="EMBL" id="CAJ1065486.1"/>
    </source>
</evidence>
<keyword evidence="2" id="KW-1133">Transmembrane helix</keyword>
<feature type="compositionally biased region" description="Low complexity" evidence="1">
    <location>
        <begin position="888"/>
        <end position="898"/>
    </location>
</feature>
<feature type="transmembrane region" description="Helical" evidence="2">
    <location>
        <begin position="178"/>
        <end position="200"/>
    </location>
</feature>
<proteinExistence type="predicted"/>
<gene>
    <name evidence="3" type="ORF">XNOV1_A036944</name>
</gene>
<dbReference type="EMBL" id="OY660873">
    <property type="protein sequence ID" value="CAJ1065486.1"/>
    <property type="molecule type" value="Genomic_DNA"/>
</dbReference>
<evidence type="ECO:0000256" key="1">
    <source>
        <dbReference type="SAM" id="MobiDB-lite"/>
    </source>
</evidence>
<feature type="region of interest" description="Disordered" evidence="1">
    <location>
        <begin position="864"/>
        <end position="907"/>
    </location>
</feature>
<accession>A0AAV1FWY7</accession>
<dbReference type="PANTHER" id="PTHR10424">
    <property type="entry name" value="VIRAL ENVELOPE PROTEIN"/>
    <property type="match status" value="1"/>
</dbReference>
<dbReference type="SUPFAM" id="SSF58069">
    <property type="entry name" value="Virus ectodomain"/>
    <property type="match status" value="1"/>
</dbReference>
<evidence type="ECO:0000313" key="4">
    <source>
        <dbReference type="Proteomes" id="UP001178508"/>
    </source>
</evidence>
<feature type="transmembrane region" description="Helical" evidence="2">
    <location>
        <begin position="818"/>
        <end position="837"/>
    </location>
</feature>
<organism evidence="3 4">
    <name type="scientific">Xyrichtys novacula</name>
    <name type="common">Pearly razorfish</name>
    <name type="synonym">Hemipteronotus novacula</name>
    <dbReference type="NCBI Taxonomy" id="13765"/>
    <lineage>
        <taxon>Eukaryota</taxon>
        <taxon>Metazoa</taxon>
        <taxon>Chordata</taxon>
        <taxon>Craniata</taxon>
        <taxon>Vertebrata</taxon>
        <taxon>Euteleostomi</taxon>
        <taxon>Actinopterygii</taxon>
        <taxon>Neopterygii</taxon>
        <taxon>Teleostei</taxon>
        <taxon>Neoteleostei</taxon>
        <taxon>Acanthomorphata</taxon>
        <taxon>Eupercaria</taxon>
        <taxon>Labriformes</taxon>
        <taxon>Labridae</taxon>
        <taxon>Xyrichtys</taxon>
    </lineage>
</organism>
<dbReference type="Gene3D" id="1.10.287.210">
    <property type="match status" value="1"/>
</dbReference>
<feature type="transmembrane region" description="Helical" evidence="2">
    <location>
        <begin position="104"/>
        <end position="125"/>
    </location>
</feature>
<sequence length="918" mass="100104">MATIGDEQGVPYPMMFLTRPGGGVTAKKGVSVVSVNLTHLEVTVPTYFRCWLCRFHVYPSGSQRTHGCLPSPPITPSPQPGTNLSLSGADPDLDATLLANRRKVYLGITAILTVELTLLALLMYYGCFLIPTRAPTSSLPSDHENITLLPIPLDPQAPGALPNPDRLFLIIHRHWRTVTFTIVVILALGLGTLIALPLLFPVNSHLARHLRASTKQTIFASPVSDRCVRSSGSKIEFTHVRGQTTVYQFDLCKVISCAGPGAPWRKYNVYLCRVGKGAVTRLRPACGTWKDVFWTTQPGGWTASAKDGEARRLKASVSFARGKLLSTPADGMLNPLLLTIRGFEHNPYSVRSAKAQSQSGYPRCLTDRSDSRDEQGVFFTVGVDVSGKDPMGLIRINLVNSSRTPDSPQGTDQATEPNLVPHNQLQITDYVVAVDMALLDPATRFTVGLGVTTSRHNVWLESVMAAKNASGFSECLLCMGPNSYLHMFQSMFDEYPSNFSQCALLAMSSLKMSGSCHLVDNIHPLYPPETANPLFDLSLTMNFTCYTRIHSRTFPPAAPVGDVYRSICRSVVVLDGAALSNLTISRADIWWYCGKDHLLDRLPPNWSGTCILVTLVYPADIVPMNEDSLVASIESVRSSSSQHIAKHKRSIGDPVGDAWWEQGSPVYIDSIGIPRGVPDEFKLVDNVAAGFESMPLWSALFPVTPIKNVDRINYLHYNHQRLANATRDLSIAVHEQLSATSLTASQAFQAVDMLMAEKGGICSIFGDQCCLHIPNNTAPGGKLTRTRDALRNLADEMKSHSGVDLSMWDPFTKFFGKYSSLVTSILTSIAVFAAILVCCGCCCIPCARSLCNRLIVTALEKKGDSPPPPYQMLQYQPVPTSDPTGEPSSSLPSASSHSTVDDDPNSSVSMEFRLLGAH</sequence>
<keyword evidence="2" id="KW-0812">Transmembrane</keyword>
<reference evidence="3" key="1">
    <citation type="submission" date="2023-08" db="EMBL/GenBank/DDBJ databases">
        <authorList>
            <person name="Alioto T."/>
            <person name="Alioto T."/>
            <person name="Gomez Garrido J."/>
        </authorList>
    </citation>
    <scope>NUCLEOTIDE SEQUENCE</scope>
</reference>
<evidence type="ECO:0000256" key="2">
    <source>
        <dbReference type="SAM" id="Phobius"/>
    </source>
</evidence>
<name>A0AAV1FWY7_XYRNO</name>
<dbReference type="PANTHER" id="PTHR10424:SF80">
    <property type="entry name" value="ENVELOPE GLYCOPROTEIN"/>
    <property type="match status" value="1"/>
</dbReference>
<dbReference type="AlphaFoldDB" id="A0AAV1FWY7"/>